<evidence type="ECO:0000313" key="1">
    <source>
        <dbReference type="EMBL" id="ADJ29232.1"/>
    </source>
</evidence>
<sequence>MEDDRIEWKDRKRSEERRKVLAAKAKNDLIEVWTYVAQENVMIADQLLNEIDIKFPKALK</sequence>
<reference evidence="1 2" key="1">
    <citation type="submission" date="2010-06" db="EMBL/GenBank/DDBJ databases">
        <title>Complete sequence of chromosome of Nitrosococcus watsoni C-113.</title>
        <authorList>
            <consortium name="US DOE Joint Genome Institute"/>
            <person name="Lucas S."/>
            <person name="Copeland A."/>
            <person name="Lapidus A."/>
            <person name="Cheng J.-F."/>
            <person name="Bruce D."/>
            <person name="Goodwin L."/>
            <person name="Pitluck S."/>
            <person name="Malfatti S.A."/>
            <person name="Chain P.S.G."/>
            <person name="Land M."/>
            <person name="Hauser L."/>
            <person name="Kyrpides N."/>
            <person name="Ivanova N."/>
            <person name="Cambell M.A."/>
            <person name="Heidelberg J.F."/>
            <person name="Klotz M.G."/>
            <person name="Woyke T."/>
        </authorList>
    </citation>
    <scope>NUCLEOTIDE SEQUENCE [LARGE SCALE GENOMIC DNA]</scope>
    <source>
        <strain evidence="1 2">C-113</strain>
    </source>
</reference>
<dbReference type="OrthoDB" id="9798046at2"/>
<protein>
    <submittedName>
        <fullName evidence="1">Uncharacterized protein</fullName>
    </submittedName>
</protein>
<name>D8K989_NITWC</name>
<dbReference type="EMBL" id="CP002086">
    <property type="protein sequence ID" value="ADJ29232.1"/>
    <property type="molecule type" value="Genomic_DNA"/>
</dbReference>
<dbReference type="HOGENOM" id="CLU_2936949_0_0_6"/>
<evidence type="ECO:0000313" key="2">
    <source>
        <dbReference type="Proteomes" id="UP000000393"/>
    </source>
</evidence>
<keyword evidence="2" id="KW-1185">Reference proteome</keyword>
<organism evidence="1 2">
    <name type="scientific">Nitrosococcus watsoni (strain C-113)</name>
    <dbReference type="NCBI Taxonomy" id="105559"/>
    <lineage>
        <taxon>Bacteria</taxon>
        <taxon>Pseudomonadati</taxon>
        <taxon>Pseudomonadota</taxon>
        <taxon>Gammaproteobacteria</taxon>
        <taxon>Chromatiales</taxon>
        <taxon>Chromatiaceae</taxon>
        <taxon>Nitrosococcus</taxon>
    </lineage>
</organism>
<dbReference type="KEGG" id="nwa:Nwat_2412"/>
<proteinExistence type="predicted"/>
<dbReference type="Proteomes" id="UP000000393">
    <property type="component" value="Chromosome"/>
</dbReference>
<accession>D8K989</accession>
<dbReference type="RefSeq" id="WP_013221302.1">
    <property type="nucleotide sequence ID" value="NC_014315.1"/>
</dbReference>
<dbReference type="AlphaFoldDB" id="D8K989"/>
<gene>
    <name evidence="1" type="ordered locus">Nwat_2412</name>
</gene>